<sequence>MTVVTNNKNEITRLVVGYGSSGLLVDGEDDLDDDLERLRNQQHQQQRQWAEDDDQKQQQLKSFKSKATARIGFSLFVVASVVIMVTTAYSTGYNKGTVAATTATATHHHNQEGIMVLEELVMTTTGSGSRSSSGSDKGSDQNLHVSFDNTDAIVLPIRRKERKGRGCMFCHLNTVPPVVKEELVETMVFVDDDNNSDESVPLTSVEVTPMTFTYNYELHNGQLLFTDPRSELIPNLQFDYAVLGLMSVQNINRETLENVSLDEVYVHHIVFPPLGMLGAEVLTADPLVYPKGYGYHVIAKEKPNIVINAHLLSNKDLKPINGSLPLARKLCNECYYAPGKGSDCTPEVSGTFKCCGDSVSCTSDEESCLCATNSEYNKHETTKYQIQVDMLITRDIDKIKRVDSWTLAAPECHVNLKGEAVFETYKPDSFCYNNTLSTFTGDNSLFHHIELQEDDENPYVKTMVSSVAPSSGLIVLANSHMHTGGVNATLMINGIPLCSTGTIYGTDSNTKTNARNEQNHLIHIESCYHADFYKKGGHRFKAGDIFTMESFYHGGKNDARFIGDGAAGEHKNVMSYFTTNVVFDGDAPYMSKKRTSFSATGNIIHTLGL</sequence>
<organism evidence="3 4">
    <name type="scientific">Fragilariopsis cylindrus CCMP1102</name>
    <dbReference type="NCBI Taxonomy" id="635003"/>
    <lineage>
        <taxon>Eukaryota</taxon>
        <taxon>Sar</taxon>
        <taxon>Stramenopiles</taxon>
        <taxon>Ochrophyta</taxon>
        <taxon>Bacillariophyta</taxon>
        <taxon>Bacillariophyceae</taxon>
        <taxon>Bacillariophycidae</taxon>
        <taxon>Bacillariales</taxon>
        <taxon>Bacillariaceae</taxon>
        <taxon>Fragilariopsis</taxon>
    </lineage>
</organism>
<keyword evidence="2" id="KW-0472">Membrane</keyword>
<dbReference type="KEGG" id="fcy:FRACYDRAFT_244926"/>
<evidence type="ECO:0000256" key="1">
    <source>
        <dbReference type="SAM" id="MobiDB-lite"/>
    </source>
</evidence>
<gene>
    <name evidence="3" type="ORF">FRACYDRAFT_244926</name>
</gene>
<feature type="region of interest" description="Disordered" evidence="1">
    <location>
        <begin position="125"/>
        <end position="144"/>
    </location>
</feature>
<protein>
    <submittedName>
        <fullName evidence="3">Uncharacterized protein</fullName>
    </submittedName>
</protein>
<accession>A0A1E7F0S1</accession>
<name>A0A1E7F0S1_9STRA</name>
<reference evidence="3 4" key="1">
    <citation type="submission" date="2016-09" db="EMBL/GenBank/DDBJ databases">
        <title>Extensive genetic diversity and differential bi-allelic expression allows diatom success in the polar Southern Ocean.</title>
        <authorList>
            <consortium name="DOE Joint Genome Institute"/>
            <person name="Mock T."/>
            <person name="Otillar R.P."/>
            <person name="Strauss J."/>
            <person name="Dupont C."/>
            <person name="Frickenhaus S."/>
            <person name="Maumus F."/>
            <person name="Mcmullan M."/>
            <person name="Sanges R."/>
            <person name="Schmutz J."/>
            <person name="Toseland A."/>
            <person name="Valas R."/>
            <person name="Veluchamy A."/>
            <person name="Ward B.J."/>
            <person name="Allen A."/>
            <person name="Barry K."/>
            <person name="Falciatore A."/>
            <person name="Ferrante M."/>
            <person name="Fortunato A.E."/>
            <person name="Gloeckner G."/>
            <person name="Gruber A."/>
            <person name="Hipkin R."/>
            <person name="Janech M."/>
            <person name="Kroth P."/>
            <person name="Leese F."/>
            <person name="Lindquist E."/>
            <person name="Lyon B.R."/>
            <person name="Martin J."/>
            <person name="Mayer C."/>
            <person name="Parker M."/>
            <person name="Quesneville H."/>
            <person name="Raymond J."/>
            <person name="Uhlig C."/>
            <person name="Valentin K.U."/>
            <person name="Worden A.Z."/>
            <person name="Armbrust E.V."/>
            <person name="Bowler C."/>
            <person name="Green B."/>
            <person name="Moulton V."/>
            <person name="Van Oosterhout C."/>
            <person name="Grigoriev I."/>
        </authorList>
    </citation>
    <scope>NUCLEOTIDE SEQUENCE [LARGE SCALE GENOMIC DNA]</scope>
    <source>
        <strain evidence="3 4">CCMP1102</strain>
    </source>
</reference>
<dbReference type="EMBL" id="KV784366">
    <property type="protein sequence ID" value="OEU11802.1"/>
    <property type="molecule type" value="Genomic_DNA"/>
</dbReference>
<proteinExistence type="predicted"/>
<evidence type="ECO:0000313" key="4">
    <source>
        <dbReference type="Proteomes" id="UP000095751"/>
    </source>
</evidence>
<keyword evidence="2" id="KW-0812">Transmembrane</keyword>
<evidence type="ECO:0000256" key="2">
    <source>
        <dbReference type="SAM" id="Phobius"/>
    </source>
</evidence>
<evidence type="ECO:0000313" key="3">
    <source>
        <dbReference type="EMBL" id="OEU11802.1"/>
    </source>
</evidence>
<dbReference type="Pfam" id="PF07712">
    <property type="entry name" value="SURNod19"/>
    <property type="match status" value="1"/>
</dbReference>
<dbReference type="Proteomes" id="UP000095751">
    <property type="component" value="Unassembled WGS sequence"/>
</dbReference>
<feature type="compositionally biased region" description="Low complexity" evidence="1">
    <location>
        <begin position="126"/>
        <end position="136"/>
    </location>
</feature>
<dbReference type="AlphaFoldDB" id="A0A1E7F0S1"/>
<keyword evidence="2" id="KW-1133">Transmembrane helix</keyword>
<feature type="transmembrane region" description="Helical" evidence="2">
    <location>
        <begin position="71"/>
        <end position="89"/>
    </location>
</feature>
<dbReference type="InterPro" id="IPR011692">
    <property type="entry name" value="Stress_up-reg_Nod19"/>
</dbReference>
<keyword evidence="4" id="KW-1185">Reference proteome</keyword>
<dbReference type="InParanoid" id="A0A1E7F0S1"/>
<dbReference type="OrthoDB" id="4142625at2759"/>